<dbReference type="AlphaFoldDB" id="A0A179B9K8"/>
<sequence>MTRYKTRNLKKMIVRALSVQTFISFGAFYLGVTIYFATVDELIGYESPWKDVAVTSIMATIVLIPAAIVGRRLAQDIVSALPPIAAATHSIASGDYSVRVVAPPNSFEETYALTADINAMAERLEEVQVDLKYWNSAIAHEFRTSSTVLLGNLHGLSTGVIEPSPELFARMIPYVNLLTSMANDLENLDFSRTHKLDLNIKEIDLAVVAETVTASTEHDLVPASIKIKRQFDRAVCLADPERMQQVLSELLNNCRRYAPGSTVTVQTYEDEDWAMMVCVDTGPGMPAAVRDRASDRNWRGSDSSQRVPDGRGLGLAIVKTIVDAHHGELFIDTDCGRGFKVTIRLLKHASGVERI</sequence>
<dbReference type="EMBL" id="LWBS01000464">
    <property type="protein sequence ID" value="OAP88100.1"/>
    <property type="molecule type" value="Genomic_DNA"/>
</dbReference>
<dbReference type="InterPro" id="IPR050398">
    <property type="entry name" value="HssS/ArlS-like"/>
</dbReference>
<dbReference type="EC" id="2.7.13.3" evidence="3"/>
<dbReference type="Gene3D" id="3.30.565.10">
    <property type="entry name" value="Histidine kinase-like ATPase, C-terminal domain"/>
    <property type="match status" value="1"/>
</dbReference>
<keyword evidence="9" id="KW-0067">ATP-binding</keyword>
<feature type="domain" description="HAMP" evidence="14">
    <location>
        <begin position="84"/>
        <end position="129"/>
    </location>
</feature>
<evidence type="ECO:0000313" key="17">
    <source>
        <dbReference type="EMBL" id="OAP88100.1"/>
    </source>
</evidence>
<keyword evidence="7" id="KW-0547">Nucleotide-binding</keyword>
<dbReference type="EMBL" id="CP018231">
    <property type="protein sequence ID" value="API56668.1"/>
    <property type="molecule type" value="Genomic_DNA"/>
</dbReference>
<dbReference type="InterPro" id="IPR003660">
    <property type="entry name" value="HAMP_dom"/>
</dbReference>
<evidence type="ECO:0000256" key="11">
    <source>
        <dbReference type="ARBA" id="ARBA00023136"/>
    </source>
</evidence>
<feature type="domain" description="Histidine kinase" evidence="13">
    <location>
        <begin position="137"/>
        <end position="349"/>
    </location>
</feature>
<keyword evidence="11 12" id="KW-0472">Membrane</keyword>
<keyword evidence="6" id="KW-0808">Transferase</keyword>
<organism evidence="17">
    <name type="scientific">Rhizobium leguminosarum</name>
    <dbReference type="NCBI Taxonomy" id="384"/>
    <lineage>
        <taxon>Bacteria</taxon>
        <taxon>Pseudomonadati</taxon>
        <taxon>Pseudomonadota</taxon>
        <taxon>Alphaproteobacteria</taxon>
        <taxon>Hyphomicrobiales</taxon>
        <taxon>Rhizobiaceae</taxon>
        <taxon>Rhizobium/Agrobacterium group</taxon>
        <taxon>Rhizobium</taxon>
    </lineage>
</organism>
<evidence type="ECO:0000313" key="18">
    <source>
        <dbReference type="Proteomes" id="UP000092691"/>
    </source>
</evidence>
<keyword evidence="4" id="KW-1003">Cell membrane</keyword>
<keyword evidence="8" id="KW-0418">Kinase</keyword>
<evidence type="ECO:0000313" key="16">
    <source>
        <dbReference type="EMBL" id="API56668.1"/>
    </source>
</evidence>
<dbReference type="EMBL" id="CP016287">
    <property type="protein sequence ID" value="ANP89842.1"/>
    <property type="molecule type" value="Genomic_DNA"/>
</dbReference>
<dbReference type="PANTHER" id="PTHR45528:SF1">
    <property type="entry name" value="SENSOR HISTIDINE KINASE CPXA"/>
    <property type="match status" value="1"/>
</dbReference>
<evidence type="ECO:0000256" key="4">
    <source>
        <dbReference type="ARBA" id="ARBA00022475"/>
    </source>
</evidence>
<dbReference type="Proteomes" id="UP000183050">
    <property type="component" value="Plasmid unnamed3"/>
</dbReference>
<dbReference type="PANTHER" id="PTHR45528">
    <property type="entry name" value="SENSOR HISTIDINE KINASE CPXA"/>
    <property type="match status" value="1"/>
</dbReference>
<accession>A0A179B9K8</accession>
<reference evidence="15 18" key="2">
    <citation type="submission" date="2016-06" db="EMBL/GenBank/DDBJ databases">
        <title>Microsymbionts genomes from the relict species Vavilovia formosa.</title>
        <authorList>
            <person name="Chirak E."/>
            <person name="Kimeklis A."/>
            <person name="Andronov E."/>
        </authorList>
    </citation>
    <scope>NUCLEOTIDE SEQUENCE [LARGE SCALE GENOMIC DNA]</scope>
    <source>
        <strain evidence="15 18">Vaf10</strain>
        <plasmid evidence="18">Plasmid unnamed1</plasmid>
        <plasmid evidence="15">unnamed1</plasmid>
    </source>
</reference>
<dbReference type="InterPro" id="IPR004358">
    <property type="entry name" value="Sig_transdc_His_kin-like_C"/>
</dbReference>
<dbReference type="InterPro" id="IPR005467">
    <property type="entry name" value="His_kinase_dom"/>
</dbReference>
<geneLocation type="plasmid" evidence="15 18">
    <name>unnamed1</name>
</geneLocation>
<dbReference type="Gene3D" id="1.10.287.130">
    <property type="match status" value="1"/>
</dbReference>
<dbReference type="PRINTS" id="PR00344">
    <property type="entry name" value="BCTRLSENSOR"/>
</dbReference>
<geneLocation type="plasmid" evidence="19">
    <name>unnamed3 sequence</name>
</geneLocation>
<geneLocation type="plasmid" evidence="16">
    <name>unnamed3</name>
</geneLocation>
<reference evidence="16 19" key="3">
    <citation type="submission" date="2016-11" db="EMBL/GenBank/DDBJ databases">
        <title>Rhizobium leguminosarum bv. viciae strain Vaf12 isolated from Vavilovia formosa root nodules from Russia, Dagestan.</title>
        <authorList>
            <person name="Kimeklis A."/>
        </authorList>
    </citation>
    <scope>NUCLEOTIDE SEQUENCE [LARGE SCALE GENOMIC DNA]</scope>
    <source>
        <strain evidence="16 19">Vaf-108</strain>
        <plasmid evidence="19">Plasmid unnamed3 sequence</plasmid>
        <plasmid evidence="16">unnamed3</plasmid>
    </source>
</reference>
<dbReference type="Proteomes" id="UP000092691">
    <property type="component" value="Plasmid unnamed1"/>
</dbReference>
<dbReference type="RefSeq" id="WP_064251309.1">
    <property type="nucleotide sequence ID" value="NZ_CP016287.1"/>
</dbReference>
<evidence type="ECO:0000256" key="10">
    <source>
        <dbReference type="ARBA" id="ARBA00023012"/>
    </source>
</evidence>
<keyword evidence="15" id="KW-0614">Plasmid</keyword>
<keyword evidence="10" id="KW-0902">Two-component regulatory system</keyword>
<comment type="catalytic activity">
    <reaction evidence="1">
        <text>ATP + protein L-histidine = ADP + protein N-phospho-L-histidine.</text>
        <dbReference type="EC" id="2.7.13.3"/>
    </reaction>
</comment>
<evidence type="ECO:0000256" key="12">
    <source>
        <dbReference type="SAM" id="Phobius"/>
    </source>
</evidence>
<dbReference type="InterPro" id="IPR003594">
    <property type="entry name" value="HATPase_dom"/>
</dbReference>
<dbReference type="InterPro" id="IPR036097">
    <property type="entry name" value="HisK_dim/P_sf"/>
</dbReference>
<evidence type="ECO:0000259" key="14">
    <source>
        <dbReference type="PROSITE" id="PS50885"/>
    </source>
</evidence>
<evidence type="ECO:0000256" key="7">
    <source>
        <dbReference type="ARBA" id="ARBA00022741"/>
    </source>
</evidence>
<dbReference type="OrthoDB" id="9809766at2"/>
<dbReference type="PROSITE" id="PS50109">
    <property type="entry name" value="HIS_KIN"/>
    <property type="match status" value="1"/>
</dbReference>
<dbReference type="SMART" id="SM00387">
    <property type="entry name" value="HATPase_c"/>
    <property type="match status" value="1"/>
</dbReference>
<name>A0A179B9K8_RHILE</name>
<evidence type="ECO:0000256" key="1">
    <source>
        <dbReference type="ARBA" id="ARBA00000085"/>
    </source>
</evidence>
<dbReference type="CDD" id="cd06225">
    <property type="entry name" value="HAMP"/>
    <property type="match status" value="1"/>
</dbReference>
<dbReference type="SUPFAM" id="SSF47384">
    <property type="entry name" value="Homodimeric domain of signal transducing histidine kinase"/>
    <property type="match status" value="1"/>
</dbReference>
<feature type="transmembrane region" description="Helical" evidence="12">
    <location>
        <begin position="52"/>
        <end position="70"/>
    </location>
</feature>
<evidence type="ECO:0000256" key="5">
    <source>
        <dbReference type="ARBA" id="ARBA00022553"/>
    </source>
</evidence>
<evidence type="ECO:0000256" key="9">
    <source>
        <dbReference type="ARBA" id="ARBA00022840"/>
    </source>
</evidence>
<dbReference type="GO" id="GO:0000155">
    <property type="term" value="F:phosphorelay sensor kinase activity"/>
    <property type="evidence" value="ECO:0007669"/>
    <property type="project" value="InterPro"/>
</dbReference>
<dbReference type="SUPFAM" id="SSF55874">
    <property type="entry name" value="ATPase domain of HSP90 chaperone/DNA topoisomerase II/histidine kinase"/>
    <property type="match status" value="1"/>
</dbReference>
<evidence type="ECO:0000259" key="13">
    <source>
        <dbReference type="PROSITE" id="PS50109"/>
    </source>
</evidence>
<keyword evidence="5" id="KW-0597">Phosphoprotein</keyword>
<gene>
    <name evidence="17" type="ORF">A4U53_35680</name>
    <name evidence="15" type="ORF">BA011_29505</name>
    <name evidence="16" type="ORF">BMW22_34850</name>
</gene>
<keyword evidence="12" id="KW-0812">Transmembrane</keyword>
<proteinExistence type="predicted"/>
<dbReference type="Pfam" id="PF02518">
    <property type="entry name" value="HATPase_c"/>
    <property type="match status" value="1"/>
</dbReference>
<feature type="transmembrane region" description="Helical" evidence="12">
    <location>
        <begin position="12"/>
        <end position="32"/>
    </location>
</feature>
<evidence type="ECO:0000256" key="3">
    <source>
        <dbReference type="ARBA" id="ARBA00012438"/>
    </source>
</evidence>
<dbReference type="GO" id="GO:0005524">
    <property type="term" value="F:ATP binding"/>
    <property type="evidence" value="ECO:0007669"/>
    <property type="project" value="UniProtKB-KW"/>
</dbReference>
<evidence type="ECO:0000256" key="6">
    <source>
        <dbReference type="ARBA" id="ARBA00022679"/>
    </source>
</evidence>
<keyword evidence="12" id="KW-1133">Transmembrane helix</keyword>
<evidence type="ECO:0000256" key="8">
    <source>
        <dbReference type="ARBA" id="ARBA00022777"/>
    </source>
</evidence>
<dbReference type="InterPro" id="IPR036890">
    <property type="entry name" value="HATPase_C_sf"/>
</dbReference>
<evidence type="ECO:0000313" key="15">
    <source>
        <dbReference type="EMBL" id="ANP89842.1"/>
    </source>
</evidence>
<reference evidence="17" key="1">
    <citation type="submission" date="2016-04" db="EMBL/GenBank/DDBJ databases">
        <title>Fast-growing isolate from the root nodules of Vavilovia formosa.</title>
        <authorList>
            <person name="Kimeklis A."/>
            <person name="Safronova V."/>
            <person name="Belimov A."/>
            <person name="Andronov E."/>
        </authorList>
    </citation>
    <scope>NUCLEOTIDE SEQUENCE [LARGE SCALE GENOMIC DNA]</scope>
    <source>
        <strain evidence="17">Vaf-46</strain>
    </source>
</reference>
<evidence type="ECO:0000256" key="2">
    <source>
        <dbReference type="ARBA" id="ARBA00004651"/>
    </source>
</evidence>
<comment type="subcellular location">
    <subcellularLocation>
        <location evidence="2">Cell membrane</location>
        <topology evidence="2">Multi-pass membrane protein</topology>
    </subcellularLocation>
</comment>
<evidence type="ECO:0000313" key="19">
    <source>
        <dbReference type="Proteomes" id="UP000183050"/>
    </source>
</evidence>
<dbReference type="GO" id="GO:0005886">
    <property type="term" value="C:plasma membrane"/>
    <property type="evidence" value="ECO:0007669"/>
    <property type="project" value="UniProtKB-SubCell"/>
</dbReference>
<dbReference type="PROSITE" id="PS50885">
    <property type="entry name" value="HAMP"/>
    <property type="match status" value="1"/>
</dbReference>
<protein>
    <recommendedName>
        <fullName evidence="3">histidine kinase</fullName>
        <ecNumber evidence="3">2.7.13.3</ecNumber>
    </recommendedName>
</protein>